<sequence length="148" mass="15781">MTSPASPPKPRHTTSFPTTCRASVPARFSGQPSQWLGACVAGKAQGLGVLRIGARQPFAFLVGRMKEGRPASGLVFNTDKSYAAARGFDAHGRILVADGYHLKEQDAVWADAVRAARSVGDRFAKAGNAGSAAYYRRFASEIENGRPE</sequence>
<gene>
    <name evidence="1" type="ORF">GGR48_003308</name>
</gene>
<keyword evidence="2" id="KW-1185">Reference proteome</keyword>
<organism evidence="1 2">
    <name type="scientific">Sphingomonas pseudosanguinis</name>
    <dbReference type="NCBI Taxonomy" id="413712"/>
    <lineage>
        <taxon>Bacteria</taxon>
        <taxon>Pseudomonadati</taxon>
        <taxon>Pseudomonadota</taxon>
        <taxon>Alphaproteobacteria</taxon>
        <taxon>Sphingomonadales</taxon>
        <taxon>Sphingomonadaceae</taxon>
        <taxon>Sphingomonas</taxon>
    </lineage>
</organism>
<reference evidence="1 2" key="1">
    <citation type="submission" date="2020-08" db="EMBL/GenBank/DDBJ databases">
        <title>Genomic Encyclopedia of Type Strains, Phase IV (KMG-IV): sequencing the most valuable type-strain genomes for metagenomic binning, comparative biology and taxonomic classification.</title>
        <authorList>
            <person name="Goeker M."/>
        </authorList>
    </citation>
    <scope>NUCLEOTIDE SEQUENCE [LARGE SCALE GENOMIC DNA]</scope>
    <source>
        <strain evidence="1 2">DSM 19512</strain>
    </source>
</reference>
<accession>A0A7W6AHX8</accession>
<evidence type="ECO:0000313" key="1">
    <source>
        <dbReference type="EMBL" id="MBB3880856.1"/>
    </source>
</evidence>
<proteinExistence type="predicted"/>
<name>A0A7W6AHX8_9SPHN</name>
<dbReference type="AlphaFoldDB" id="A0A7W6AHX8"/>
<comment type="caution">
    <text evidence="1">The sequence shown here is derived from an EMBL/GenBank/DDBJ whole genome shotgun (WGS) entry which is preliminary data.</text>
</comment>
<dbReference type="Proteomes" id="UP000538670">
    <property type="component" value="Unassembled WGS sequence"/>
</dbReference>
<evidence type="ECO:0000313" key="2">
    <source>
        <dbReference type="Proteomes" id="UP000538670"/>
    </source>
</evidence>
<dbReference type="RefSeq" id="WP_183952890.1">
    <property type="nucleotide sequence ID" value="NZ_JACIDH010000023.1"/>
</dbReference>
<protein>
    <submittedName>
        <fullName evidence="1">Uncharacterized protein</fullName>
    </submittedName>
</protein>
<dbReference type="EMBL" id="JACIDH010000023">
    <property type="protein sequence ID" value="MBB3880856.1"/>
    <property type="molecule type" value="Genomic_DNA"/>
</dbReference>